<dbReference type="Proteomes" id="UP000178435">
    <property type="component" value="Unassembled WGS sequence"/>
</dbReference>
<feature type="domain" description="N-acetyltransferase" evidence="3">
    <location>
        <begin position="8"/>
        <end position="158"/>
    </location>
</feature>
<accession>A0A1F7RTP2</accession>
<dbReference type="InterPro" id="IPR010167">
    <property type="entry name" value="NH2A_AcTrfase"/>
</dbReference>
<dbReference type="PANTHER" id="PTHR30602:SF12">
    <property type="entry name" value="AMINO-ACID ACETYLTRANSFERASE NAGS1, CHLOROPLASTIC-RELATED"/>
    <property type="match status" value="1"/>
</dbReference>
<dbReference type="InterPro" id="IPR000182">
    <property type="entry name" value="GNAT_dom"/>
</dbReference>
<comment type="caution">
    <text evidence="4">The sequence shown here is derived from an EMBL/GenBank/DDBJ whole genome shotgun (WGS) entry which is preliminary data.</text>
</comment>
<dbReference type="Pfam" id="PF00583">
    <property type="entry name" value="Acetyltransf_1"/>
    <property type="match status" value="1"/>
</dbReference>
<evidence type="ECO:0000313" key="4">
    <source>
        <dbReference type="EMBL" id="OGL44936.1"/>
    </source>
</evidence>
<dbReference type="GO" id="GO:0005737">
    <property type="term" value="C:cytoplasm"/>
    <property type="evidence" value="ECO:0007669"/>
    <property type="project" value="InterPro"/>
</dbReference>
<name>A0A1F7RTP2_9BACT</name>
<dbReference type="AlphaFoldDB" id="A0A1F7RTP2"/>
<dbReference type="PROSITE" id="PS51186">
    <property type="entry name" value="GNAT"/>
    <property type="match status" value="1"/>
</dbReference>
<gene>
    <name evidence="4" type="ORF">A2149_03285</name>
</gene>
<dbReference type="GO" id="GO:0004042">
    <property type="term" value="F:L-glutamate N-acetyltransferase activity"/>
    <property type="evidence" value="ECO:0007669"/>
    <property type="project" value="InterPro"/>
</dbReference>
<evidence type="ECO:0000256" key="2">
    <source>
        <dbReference type="ARBA" id="ARBA00023315"/>
    </source>
</evidence>
<proteinExistence type="predicted"/>
<dbReference type="SUPFAM" id="SSF55729">
    <property type="entry name" value="Acyl-CoA N-acyltransferases (Nat)"/>
    <property type="match status" value="1"/>
</dbReference>
<protein>
    <submittedName>
        <fullName evidence="4">GNAT family N-acetyltransferase</fullName>
    </submittedName>
</protein>
<dbReference type="Gene3D" id="3.40.630.30">
    <property type="match status" value="1"/>
</dbReference>
<evidence type="ECO:0000313" key="5">
    <source>
        <dbReference type="Proteomes" id="UP000178435"/>
    </source>
</evidence>
<evidence type="ECO:0000259" key="3">
    <source>
        <dbReference type="PROSITE" id="PS51186"/>
    </source>
</evidence>
<dbReference type="PANTHER" id="PTHR30602">
    <property type="entry name" value="AMINO-ACID ACETYLTRANSFERASE"/>
    <property type="match status" value="1"/>
</dbReference>
<sequence>MKKKKTRGKIREARVSDTHAIQEIINFYAKKGKMIPRSLSEVCENIRSYFLYEKGNEILGVCNLRVYWSDMGEVCSLAVKKKAFGRGIGSQLINKCIAEAKKVEIKKVFALTYEPDFFIKKGFVKVDKSDLPQKIWSDCIRCLKFPHCDEIALIKNLDEES</sequence>
<dbReference type="InterPro" id="IPR016181">
    <property type="entry name" value="Acyl_CoA_acyltransferase"/>
</dbReference>
<dbReference type="NCBIfam" id="NF005840">
    <property type="entry name" value="PRK07757.1"/>
    <property type="match status" value="1"/>
</dbReference>
<dbReference type="EMBL" id="MGDF01000119">
    <property type="protein sequence ID" value="OGL44936.1"/>
    <property type="molecule type" value="Genomic_DNA"/>
</dbReference>
<organism evidence="4 5">
    <name type="scientific">Candidatus Schekmanbacteria bacterium RBG_16_38_11</name>
    <dbReference type="NCBI Taxonomy" id="1817880"/>
    <lineage>
        <taxon>Bacteria</taxon>
        <taxon>Candidatus Schekmaniibacteriota</taxon>
    </lineage>
</organism>
<evidence type="ECO:0000256" key="1">
    <source>
        <dbReference type="ARBA" id="ARBA00022679"/>
    </source>
</evidence>
<keyword evidence="1 4" id="KW-0808">Transferase</keyword>
<keyword evidence="2" id="KW-0012">Acyltransferase</keyword>
<reference evidence="4 5" key="1">
    <citation type="journal article" date="2016" name="Nat. Commun.">
        <title>Thousands of microbial genomes shed light on interconnected biogeochemical processes in an aquifer system.</title>
        <authorList>
            <person name="Anantharaman K."/>
            <person name="Brown C.T."/>
            <person name="Hug L.A."/>
            <person name="Sharon I."/>
            <person name="Castelle C.J."/>
            <person name="Probst A.J."/>
            <person name="Thomas B.C."/>
            <person name="Singh A."/>
            <person name="Wilkins M.J."/>
            <person name="Karaoz U."/>
            <person name="Brodie E.L."/>
            <person name="Williams K.H."/>
            <person name="Hubbard S.S."/>
            <person name="Banfield J.F."/>
        </authorList>
    </citation>
    <scope>NUCLEOTIDE SEQUENCE [LARGE SCALE GENOMIC DNA]</scope>
</reference>
<dbReference type="GO" id="GO:0006526">
    <property type="term" value="P:L-arginine biosynthetic process"/>
    <property type="evidence" value="ECO:0007669"/>
    <property type="project" value="InterPro"/>
</dbReference>
<dbReference type="CDD" id="cd04301">
    <property type="entry name" value="NAT_SF"/>
    <property type="match status" value="1"/>
</dbReference>